<evidence type="ECO:0000256" key="4">
    <source>
        <dbReference type="ARBA" id="ARBA00022825"/>
    </source>
</evidence>
<evidence type="ECO:0000256" key="3">
    <source>
        <dbReference type="ARBA" id="ARBA00022801"/>
    </source>
</evidence>
<dbReference type="SUPFAM" id="SSF52743">
    <property type="entry name" value="Subtilisin-like"/>
    <property type="match status" value="1"/>
</dbReference>
<dbReference type="AlphaFoldDB" id="A0A8H9YD18"/>
<evidence type="ECO:0000313" key="10">
    <source>
        <dbReference type="Proteomes" id="UP000612712"/>
    </source>
</evidence>
<dbReference type="EMBL" id="JACHWT010000008">
    <property type="protein sequence ID" value="MBB3116726.1"/>
    <property type="molecule type" value="Genomic_DNA"/>
</dbReference>
<feature type="region of interest" description="Disordered" evidence="6">
    <location>
        <begin position="62"/>
        <end position="114"/>
    </location>
</feature>
<dbReference type="PRINTS" id="PR00723">
    <property type="entry name" value="SUBTILISIN"/>
</dbReference>
<gene>
    <name evidence="9" type="ORF">FHU32_001972</name>
</gene>
<feature type="active site" description="Charge relay system" evidence="5">
    <location>
        <position position="122"/>
    </location>
</feature>
<dbReference type="InterPro" id="IPR036852">
    <property type="entry name" value="Peptidase_S8/S53_dom_sf"/>
</dbReference>
<keyword evidence="7" id="KW-1133">Transmembrane helix</keyword>
<dbReference type="InterPro" id="IPR050131">
    <property type="entry name" value="Peptidase_S8_subtilisin-like"/>
</dbReference>
<sequence>MRSRPGPGASRGAVRAVAAAFGAGMAAILTVILTTAAVTAAGGAVDASAAGTDAVVDGATGTGAAGDAVGEPGPAPAQDRPAQDAPVRTGCDEPLTGPPRPLDVAGPGGPADGRGVRVTVIDTGAAAPGVTGDRDDCRLHGTAVAGVVSTVAPGAALTSRRHGPPDAPGSGPVTDLAATISRAVDEGAQIITLSLIACTGPPDPVTGSGPGPAPEADPALRDALQRAAAADVLVVAAAGNTGQCPGDAPPVPASLPDDDAPGLVTVGAVEPRVRHGRGRDLDAGRHPAPYSLTGAWVDVYAPGGPVSALHDVPGRAEPVVVVGDPDPFTGTSFAAPVVTGTAALVRQVLPRATAPQVRRILLGTSSPPPYPVVDPRRAVDEALALRDALWARPPEDPVDALTRLMDQRDRQRFQAAGTLPAAVDVPVRRERRRDYRIPVVLSALVVAGVCAGTVRRARSAVSSPPSGRTAMTLHGTSVGSPSPSAASSSADPARNRTPASLTTYSPRSVTSAADPRGARR</sequence>
<feature type="compositionally biased region" description="Low complexity" evidence="6">
    <location>
        <begin position="480"/>
        <end position="492"/>
    </location>
</feature>
<protein>
    <submittedName>
        <fullName evidence="9">Subtilisin family serine protease</fullName>
    </submittedName>
</protein>
<feature type="transmembrane region" description="Helical" evidence="7">
    <location>
        <begin position="12"/>
        <end position="33"/>
    </location>
</feature>
<keyword evidence="7" id="KW-0472">Membrane</keyword>
<dbReference type="InterPro" id="IPR015500">
    <property type="entry name" value="Peptidase_S8_subtilisin-rel"/>
</dbReference>
<keyword evidence="2 5" id="KW-0645">Protease</keyword>
<evidence type="ECO:0000313" key="9">
    <source>
        <dbReference type="EMBL" id="MBB3116726.1"/>
    </source>
</evidence>
<dbReference type="CDD" id="cd00306">
    <property type="entry name" value="Peptidases_S8_S53"/>
    <property type="match status" value="1"/>
</dbReference>
<dbReference type="PROSITE" id="PS00138">
    <property type="entry name" value="SUBTILASE_SER"/>
    <property type="match status" value="1"/>
</dbReference>
<evidence type="ECO:0000256" key="1">
    <source>
        <dbReference type="ARBA" id="ARBA00011073"/>
    </source>
</evidence>
<comment type="caution">
    <text evidence="9">The sequence shown here is derived from an EMBL/GenBank/DDBJ whole genome shotgun (WGS) entry which is preliminary data.</text>
</comment>
<feature type="domain" description="Peptidase S8/S53" evidence="8">
    <location>
        <begin position="133"/>
        <end position="365"/>
    </location>
</feature>
<dbReference type="InterPro" id="IPR023828">
    <property type="entry name" value="Peptidase_S8_Ser-AS"/>
</dbReference>
<dbReference type="PANTHER" id="PTHR43806:SF11">
    <property type="entry name" value="CEREVISIN-RELATED"/>
    <property type="match status" value="1"/>
</dbReference>
<feature type="region of interest" description="Disordered" evidence="6">
    <location>
        <begin position="459"/>
        <end position="520"/>
    </location>
</feature>
<evidence type="ECO:0000259" key="8">
    <source>
        <dbReference type="Pfam" id="PF00082"/>
    </source>
</evidence>
<feature type="compositionally biased region" description="Low complexity" evidence="6">
    <location>
        <begin position="459"/>
        <end position="468"/>
    </location>
</feature>
<evidence type="ECO:0000256" key="2">
    <source>
        <dbReference type="ARBA" id="ARBA00022670"/>
    </source>
</evidence>
<feature type="compositionally biased region" description="Polar residues" evidence="6">
    <location>
        <begin position="497"/>
        <end position="511"/>
    </location>
</feature>
<accession>A0A8H9YD18</accession>
<keyword evidence="4 5" id="KW-0720">Serine protease</keyword>
<dbReference type="GO" id="GO:0004252">
    <property type="term" value="F:serine-type endopeptidase activity"/>
    <property type="evidence" value="ECO:0007669"/>
    <property type="project" value="UniProtKB-UniRule"/>
</dbReference>
<proteinExistence type="inferred from homology"/>
<name>A0A8H9YD18_9CORY</name>
<keyword evidence="7" id="KW-0812">Transmembrane</keyword>
<dbReference type="Pfam" id="PF00082">
    <property type="entry name" value="Peptidase_S8"/>
    <property type="match status" value="1"/>
</dbReference>
<dbReference type="PROSITE" id="PS51892">
    <property type="entry name" value="SUBTILASE"/>
    <property type="match status" value="1"/>
</dbReference>
<evidence type="ECO:0000256" key="6">
    <source>
        <dbReference type="SAM" id="MobiDB-lite"/>
    </source>
</evidence>
<reference evidence="9" key="1">
    <citation type="submission" date="2020-08" db="EMBL/GenBank/DDBJ databases">
        <title>Sequencing the genomes of 1000 actinobacteria strains.</title>
        <authorList>
            <person name="Klenk H.-P."/>
        </authorList>
    </citation>
    <scope>NUCLEOTIDE SEQUENCE</scope>
    <source>
        <strain evidence="9">DSM 20582</strain>
    </source>
</reference>
<evidence type="ECO:0000256" key="7">
    <source>
        <dbReference type="SAM" id="Phobius"/>
    </source>
</evidence>
<dbReference type="PANTHER" id="PTHR43806">
    <property type="entry name" value="PEPTIDASE S8"/>
    <property type="match status" value="1"/>
</dbReference>
<organism evidence="9 10">
    <name type="scientific">Corynebacterium bovis DSM 20582 = CIP 54.80</name>
    <dbReference type="NCBI Taxonomy" id="927655"/>
    <lineage>
        <taxon>Bacteria</taxon>
        <taxon>Bacillati</taxon>
        <taxon>Actinomycetota</taxon>
        <taxon>Actinomycetes</taxon>
        <taxon>Mycobacteriales</taxon>
        <taxon>Corynebacteriaceae</taxon>
        <taxon>Corynebacterium</taxon>
    </lineage>
</organism>
<dbReference type="Gene3D" id="3.40.50.200">
    <property type="entry name" value="Peptidase S8/S53 domain"/>
    <property type="match status" value="1"/>
</dbReference>
<comment type="similarity">
    <text evidence="1 5">Belongs to the peptidase S8 family.</text>
</comment>
<dbReference type="InterPro" id="IPR000209">
    <property type="entry name" value="Peptidase_S8/S53_dom"/>
</dbReference>
<dbReference type="GO" id="GO:0006508">
    <property type="term" value="P:proteolysis"/>
    <property type="evidence" value="ECO:0007669"/>
    <property type="project" value="UniProtKB-KW"/>
</dbReference>
<evidence type="ECO:0000256" key="5">
    <source>
        <dbReference type="PROSITE-ProRule" id="PRU01240"/>
    </source>
</evidence>
<dbReference type="Proteomes" id="UP000612712">
    <property type="component" value="Unassembled WGS sequence"/>
</dbReference>
<feature type="active site" description="Charge relay system" evidence="5">
    <location>
        <position position="332"/>
    </location>
</feature>
<keyword evidence="3 5" id="KW-0378">Hydrolase</keyword>
<feature type="compositionally biased region" description="Low complexity" evidence="6">
    <location>
        <begin position="65"/>
        <end position="86"/>
    </location>
</feature>
<feature type="active site" description="Charge relay system" evidence="5">
    <location>
        <position position="140"/>
    </location>
</feature>